<name>A0AAN8MXU8_9PEZI</name>
<dbReference type="Proteomes" id="UP001313282">
    <property type="component" value="Unassembled WGS sequence"/>
</dbReference>
<dbReference type="AlphaFoldDB" id="A0AAN8MXU8"/>
<dbReference type="EMBL" id="JAVHNR010000002">
    <property type="protein sequence ID" value="KAK6351437.1"/>
    <property type="molecule type" value="Genomic_DNA"/>
</dbReference>
<keyword evidence="4" id="KW-1185">Reference proteome</keyword>
<sequence length="233" mass="24427">MRKRVPWLILLWIELAGAAILDAGAVVQLSQANETAANAGEDGISGVEIDKRQVSEKPLGTPTYTSYIMARETITAPPVTITSFYTGPNGEEGSPSPARSAGSTAASILTPTGTCSLPPTVTAPCIIGSNGKCVKDYYNALQSCYKDGTFSTLKNIAQYVIECQSELGDSGSYNGFRDCSQNSLENQLNGTGVIERRSLVSGGSPVAFMGDNGGQLLGSRGFAMMDEGSFMNA</sequence>
<proteinExistence type="predicted"/>
<protein>
    <submittedName>
        <fullName evidence="3">Uncharacterized protein</fullName>
    </submittedName>
</protein>
<feature type="signal peptide" evidence="2">
    <location>
        <begin position="1"/>
        <end position="18"/>
    </location>
</feature>
<accession>A0AAN8MXU8</accession>
<organism evidence="3 4">
    <name type="scientific">Orbilia javanica</name>
    <dbReference type="NCBI Taxonomy" id="47235"/>
    <lineage>
        <taxon>Eukaryota</taxon>
        <taxon>Fungi</taxon>
        <taxon>Dikarya</taxon>
        <taxon>Ascomycota</taxon>
        <taxon>Pezizomycotina</taxon>
        <taxon>Orbiliomycetes</taxon>
        <taxon>Orbiliales</taxon>
        <taxon>Orbiliaceae</taxon>
        <taxon>Orbilia</taxon>
    </lineage>
</organism>
<gene>
    <name evidence="3" type="ORF">TWF718_004597</name>
</gene>
<evidence type="ECO:0000256" key="1">
    <source>
        <dbReference type="SAM" id="MobiDB-lite"/>
    </source>
</evidence>
<feature type="region of interest" description="Disordered" evidence="1">
    <location>
        <begin position="84"/>
        <end position="104"/>
    </location>
</feature>
<evidence type="ECO:0000313" key="4">
    <source>
        <dbReference type="Proteomes" id="UP001313282"/>
    </source>
</evidence>
<keyword evidence="2" id="KW-0732">Signal</keyword>
<evidence type="ECO:0000313" key="3">
    <source>
        <dbReference type="EMBL" id="KAK6351437.1"/>
    </source>
</evidence>
<comment type="caution">
    <text evidence="3">The sequence shown here is derived from an EMBL/GenBank/DDBJ whole genome shotgun (WGS) entry which is preliminary data.</text>
</comment>
<feature type="chain" id="PRO_5042893066" evidence="2">
    <location>
        <begin position="19"/>
        <end position="233"/>
    </location>
</feature>
<reference evidence="3 4" key="1">
    <citation type="submission" date="2019-10" db="EMBL/GenBank/DDBJ databases">
        <authorList>
            <person name="Palmer J.M."/>
        </authorList>
    </citation>
    <scope>NUCLEOTIDE SEQUENCE [LARGE SCALE GENOMIC DNA]</scope>
    <source>
        <strain evidence="3 4">TWF718</strain>
    </source>
</reference>
<evidence type="ECO:0000256" key="2">
    <source>
        <dbReference type="SAM" id="SignalP"/>
    </source>
</evidence>